<dbReference type="GO" id="GO:0004422">
    <property type="term" value="F:hypoxanthine phosphoribosyltransferase activity"/>
    <property type="evidence" value="ECO:0007669"/>
    <property type="project" value="InterPro"/>
</dbReference>
<name>A0A2S0NK32_9MOLU</name>
<evidence type="ECO:0000256" key="10">
    <source>
        <dbReference type="ARBA" id="ARBA00022726"/>
    </source>
</evidence>
<comment type="similarity">
    <text evidence="5 15">Belongs to the purine/pyrimidine phosphoribosyltransferase family.</text>
</comment>
<dbReference type="GO" id="GO:0006178">
    <property type="term" value="P:guanine salvage"/>
    <property type="evidence" value="ECO:0007669"/>
    <property type="project" value="TreeGrafter"/>
</dbReference>
<evidence type="ECO:0000256" key="4">
    <source>
        <dbReference type="ARBA" id="ARBA00004676"/>
    </source>
</evidence>
<keyword evidence="10 15" id="KW-0660">Purine salvage</keyword>
<dbReference type="RefSeq" id="WP_303662682.1">
    <property type="nucleotide sequence ID" value="NZ_CP027019.1"/>
</dbReference>
<dbReference type="GO" id="GO:0046100">
    <property type="term" value="P:hypoxanthine metabolic process"/>
    <property type="evidence" value="ECO:0007669"/>
    <property type="project" value="TreeGrafter"/>
</dbReference>
<dbReference type="Proteomes" id="UP000239250">
    <property type="component" value="Chromosome"/>
</dbReference>
<protein>
    <recommendedName>
        <fullName evidence="15">Hypoxanthine phosphoribosyltransferase</fullName>
        <ecNumber evidence="15">2.4.2.8</ecNumber>
    </recommendedName>
</protein>
<evidence type="ECO:0000256" key="13">
    <source>
        <dbReference type="ARBA" id="ARBA00048811"/>
    </source>
</evidence>
<comment type="cofactor">
    <cofactor evidence="1 15">
        <name>Mg(2+)</name>
        <dbReference type="ChEBI" id="CHEBI:18420"/>
    </cofactor>
</comment>
<dbReference type="PANTHER" id="PTHR43340:SF1">
    <property type="entry name" value="HYPOXANTHINE PHOSPHORIBOSYLTRANSFERASE"/>
    <property type="match status" value="1"/>
</dbReference>
<dbReference type="InterPro" id="IPR050408">
    <property type="entry name" value="HGPRT"/>
</dbReference>
<comment type="catalytic activity">
    <reaction evidence="14">
        <text>IMP + diphosphate = hypoxanthine + 5-phospho-alpha-D-ribose 1-diphosphate</text>
        <dbReference type="Rhea" id="RHEA:17973"/>
        <dbReference type="ChEBI" id="CHEBI:17368"/>
        <dbReference type="ChEBI" id="CHEBI:33019"/>
        <dbReference type="ChEBI" id="CHEBI:58017"/>
        <dbReference type="ChEBI" id="CHEBI:58053"/>
        <dbReference type="EC" id="2.4.2.8"/>
    </reaction>
    <physiologicalReaction direction="right-to-left" evidence="14">
        <dbReference type="Rhea" id="RHEA:17975"/>
    </physiologicalReaction>
</comment>
<proteinExistence type="inferred from homology"/>
<evidence type="ECO:0000256" key="1">
    <source>
        <dbReference type="ARBA" id="ARBA00001946"/>
    </source>
</evidence>
<comment type="catalytic activity">
    <reaction evidence="13">
        <text>GMP + diphosphate = guanine + 5-phospho-alpha-D-ribose 1-diphosphate</text>
        <dbReference type="Rhea" id="RHEA:25424"/>
        <dbReference type="ChEBI" id="CHEBI:16235"/>
        <dbReference type="ChEBI" id="CHEBI:33019"/>
        <dbReference type="ChEBI" id="CHEBI:58017"/>
        <dbReference type="ChEBI" id="CHEBI:58115"/>
        <dbReference type="EC" id="2.4.2.8"/>
    </reaction>
    <physiologicalReaction direction="right-to-left" evidence="13">
        <dbReference type="Rhea" id="RHEA:25426"/>
    </physiologicalReaction>
</comment>
<reference evidence="18" key="1">
    <citation type="submission" date="2018-02" db="EMBL/GenBank/DDBJ databases">
        <title>Firefly genomes illuminate parallel origins of bioluminescence in beetles.</title>
        <authorList>
            <person name="Fallon T.R."/>
            <person name="Lower S.E.S."/>
            <person name="Behringer M."/>
            <person name="Weng J.-K."/>
        </authorList>
    </citation>
    <scope>NUCLEOTIDE SEQUENCE [LARGE SCALE GENOMIC DNA]</scope>
</reference>
<dbReference type="EC" id="2.4.2.8" evidence="15"/>
<dbReference type="InterPro" id="IPR000836">
    <property type="entry name" value="PRTase_dom"/>
</dbReference>
<gene>
    <name evidence="17" type="primary">hpt</name>
    <name evidence="17" type="ORF">C5T88_02070</name>
</gene>
<evidence type="ECO:0000313" key="18">
    <source>
        <dbReference type="Proteomes" id="UP000239250"/>
    </source>
</evidence>
<evidence type="ECO:0000256" key="2">
    <source>
        <dbReference type="ARBA" id="ARBA00004496"/>
    </source>
</evidence>
<keyword evidence="12 15" id="KW-0460">Magnesium</keyword>
<dbReference type="GO" id="GO:0000166">
    <property type="term" value="F:nucleotide binding"/>
    <property type="evidence" value="ECO:0007669"/>
    <property type="project" value="UniProtKB-KW"/>
</dbReference>
<comment type="pathway">
    <text evidence="4">Purine metabolism; GMP biosynthesis via salvage pathway; GMP from guanine: step 1/1.</text>
</comment>
<keyword evidence="9 15" id="KW-0479">Metal-binding</keyword>
<evidence type="ECO:0000256" key="6">
    <source>
        <dbReference type="ARBA" id="ARBA00022490"/>
    </source>
</evidence>
<evidence type="ECO:0000256" key="7">
    <source>
        <dbReference type="ARBA" id="ARBA00022676"/>
    </source>
</evidence>
<evidence type="ECO:0000259" key="16">
    <source>
        <dbReference type="Pfam" id="PF00156"/>
    </source>
</evidence>
<evidence type="ECO:0000256" key="8">
    <source>
        <dbReference type="ARBA" id="ARBA00022679"/>
    </source>
</evidence>
<evidence type="ECO:0000256" key="3">
    <source>
        <dbReference type="ARBA" id="ARBA00004669"/>
    </source>
</evidence>
<evidence type="ECO:0000256" key="9">
    <source>
        <dbReference type="ARBA" id="ARBA00022723"/>
    </source>
</evidence>
<dbReference type="InterPro" id="IPR029057">
    <property type="entry name" value="PRTase-like"/>
</dbReference>
<dbReference type="AlphaFoldDB" id="A0A2S0NK32"/>
<dbReference type="GO" id="GO:0005829">
    <property type="term" value="C:cytosol"/>
    <property type="evidence" value="ECO:0007669"/>
    <property type="project" value="TreeGrafter"/>
</dbReference>
<dbReference type="NCBIfam" id="TIGR01203">
    <property type="entry name" value="HGPRTase"/>
    <property type="match status" value="1"/>
</dbReference>
<sequence length="188" mass="21511">MQHPLVKKILHTREEISLRSQAMALDVDAYYKQQKVQDNTVLVVGILKGCVPFMSELLNHLKSECEIDYMVMSSYKGGVKANANPEIVLDISTNLKGRHVLLVEDIIDSGLTLDFVKKDFYHRGAADVKIITMIDKPANRQAKITADWFGFEVEDEFLIGFGLDYEERLRNLPYVAICDTSKLKTWKW</sequence>
<dbReference type="GO" id="GO:0000287">
    <property type="term" value="F:magnesium ion binding"/>
    <property type="evidence" value="ECO:0007669"/>
    <property type="project" value="TreeGrafter"/>
</dbReference>
<evidence type="ECO:0000256" key="12">
    <source>
        <dbReference type="ARBA" id="ARBA00022842"/>
    </source>
</evidence>
<dbReference type="CDD" id="cd06223">
    <property type="entry name" value="PRTases_typeI"/>
    <property type="match status" value="1"/>
</dbReference>
<dbReference type="Gene3D" id="3.40.50.2020">
    <property type="match status" value="1"/>
</dbReference>
<evidence type="ECO:0000313" key="17">
    <source>
        <dbReference type="EMBL" id="AVP49362.1"/>
    </source>
</evidence>
<dbReference type="UniPathway" id="UPA00591">
    <property type="reaction ID" value="UER00648"/>
</dbReference>
<evidence type="ECO:0000256" key="14">
    <source>
        <dbReference type="ARBA" id="ARBA00049402"/>
    </source>
</evidence>
<evidence type="ECO:0000256" key="5">
    <source>
        <dbReference type="ARBA" id="ARBA00008391"/>
    </source>
</evidence>
<dbReference type="SUPFAM" id="SSF53271">
    <property type="entry name" value="PRTase-like"/>
    <property type="match status" value="1"/>
</dbReference>
<keyword evidence="8 15" id="KW-0808">Transferase</keyword>
<feature type="domain" description="Phosphoribosyltransferase" evidence="16">
    <location>
        <begin position="24"/>
        <end position="165"/>
    </location>
</feature>
<accession>A0A2S0NK32</accession>
<organism evidence="17 18">
    <name type="scientific">Williamsoniiplasma luminosum</name>
    <dbReference type="NCBI Taxonomy" id="214888"/>
    <lineage>
        <taxon>Bacteria</taxon>
        <taxon>Bacillati</taxon>
        <taxon>Mycoplasmatota</taxon>
        <taxon>Mollicutes</taxon>
        <taxon>Entomoplasmatales</taxon>
        <taxon>Williamsoniiplasma</taxon>
    </lineage>
</organism>
<dbReference type="GO" id="GO:0006166">
    <property type="term" value="P:purine ribonucleoside salvage"/>
    <property type="evidence" value="ECO:0007669"/>
    <property type="project" value="UniProtKB-KW"/>
</dbReference>
<dbReference type="GO" id="GO:0032264">
    <property type="term" value="P:IMP salvage"/>
    <property type="evidence" value="ECO:0007669"/>
    <property type="project" value="UniProtKB-UniPathway"/>
</dbReference>
<dbReference type="PANTHER" id="PTHR43340">
    <property type="entry name" value="HYPOXANTHINE-GUANINE PHOSPHORIBOSYLTRANSFERASE"/>
    <property type="match status" value="1"/>
</dbReference>
<evidence type="ECO:0000256" key="11">
    <source>
        <dbReference type="ARBA" id="ARBA00022741"/>
    </source>
</evidence>
<comment type="subcellular location">
    <subcellularLocation>
        <location evidence="2 15">Cytoplasm</location>
    </subcellularLocation>
</comment>
<evidence type="ECO:0000256" key="15">
    <source>
        <dbReference type="RuleBase" id="RU364099"/>
    </source>
</evidence>
<dbReference type="GO" id="GO:0052657">
    <property type="term" value="F:guanine phosphoribosyltransferase activity"/>
    <property type="evidence" value="ECO:0007669"/>
    <property type="project" value="RHEA"/>
</dbReference>
<dbReference type="EMBL" id="CP027019">
    <property type="protein sequence ID" value="AVP49362.1"/>
    <property type="molecule type" value="Genomic_DNA"/>
</dbReference>
<dbReference type="GO" id="GO:0032263">
    <property type="term" value="P:GMP salvage"/>
    <property type="evidence" value="ECO:0007669"/>
    <property type="project" value="TreeGrafter"/>
</dbReference>
<dbReference type="Pfam" id="PF00156">
    <property type="entry name" value="Pribosyltran"/>
    <property type="match status" value="1"/>
</dbReference>
<comment type="pathway">
    <text evidence="3 15">Purine metabolism; IMP biosynthesis via salvage pathway; IMP from hypoxanthine: step 1/1.</text>
</comment>
<keyword evidence="11 15" id="KW-0547">Nucleotide-binding</keyword>
<keyword evidence="7 15" id="KW-0328">Glycosyltransferase</keyword>
<keyword evidence="6 15" id="KW-0963">Cytoplasm</keyword>
<dbReference type="InterPro" id="IPR005904">
    <property type="entry name" value="Hxn_phspho_trans"/>
</dbReference>